<dbReference type="Pfam" id="PF02934">
    <property type="entry name" value="GatB_N"/>
    <property type="match status" value="1"/>
</dbReference>
<comment type="subunit">
    <text evidence="2 11">Heterotrimer of A, B and C subunits.</text>
</comment>
<keyword evidence="6 11" id="KW-0067">ATP-binding</keyword>
<evidence type="ECO:0000259" key="12">
    <source>
        <dbReference type="SMART" id="SM00845"/>
    </source>
</evidence>
<keyword evidence="14" id="KW-1185">Reference proteome</keyword>
<dbReference type="GO" id="GO:0006412">
    <property type="term" value="P:translation"/>
    <property type="evidence" value="ECO:0007669"/>
    <property type="project" value="UniProtKB-UniRule"/>
</dbReference>
<evidence type="ECO:0000256" key="2">
    <source>
        <dbReference type="ARBA" id="ARBA00011123"/>
    </source>
</evidence>
<evidence type="ECO:0000256" key="7">
    <source>
        <dbReference type="ARBA" id="ARBA00022917"/>
    </source>
</evidence>
<dbReference type="InterPro" id="IPR018027">
    <property type="entry name" value="Asn/Gln_amidotransferase"/>
</dbReference>
<dbReference type="GO" id="GO:0050567">
    <property type="term" value="F:glutaminyl-tRNA synthase (glutamine-hydrolyzing) activity"/>
    <property type="evidence" value="ECO:0007669"/>
    <property type="project" value="UniProtKB-UniRule"/>
</dbReference>
<reference evidence="13 14" key="1">
    <citation type="submission" date="2019-02" db="EMBL/GenBank/DDBJ databases">
        <title>Genomic Encyclopedia of Type Strains, Phase IV (KMG-IV): sequencing the most valuable type-strain genomes for metagenomic binning, comparative biology and taxonomic classification.</title>
        <authorList>
            <person name="Goeker M."/>
        </authorList>
    </citation>
    <scope>NUCLEOTIDE SEQUENCE [LARGE SCALE GENOMIC DNA]</scope>
    <source>
        <strain evidence="13 14">DSM 10617</strain>
    </source>
</reference>
<name>A0A4Q7LKJ1_9BURK</name>
<dbReference type="Proteomes" id="UP000293433">
    <property type="component" value="Unassembled WGS sequence"/>
</dbReference>
<dbReference type="SMART" id="SM00845">
    <property type="entry name" value="GatB_Yqey"/>
    <property type="match status" value="1"/>
</dbReference>
<dbReference type="Gene3D" id="1.10.150.380">
    <property type="entry name" value="GatB domain, N-terminal subdomain"/>
    <property type="match status" value="1"/>
</dbReference>
<dbReference type="PANTHER" id="PTHR11659">
    <property type="entry name" value="GLUTAMYL-TRNA GLN AMIDOTRANSFERASE SUBUNIT B MITOCHONDRIAL AND PROKARYOTIC PET112-RELATED"/>
    <property type="match status" value="1"/>
</dbReference>
<keyword evidence="7 11" id="KW-0648">Protein biosynthesis</keyword>
<dbReference type="NCBIfam" id="NF004014">
    <property type="entry name" value="PRK05477.1-4"/>
    <property type="match status" value="1"/>
</dbReference>
<gene>
    <name evidence="11" type="primary">gatB</name>
    <name evidence="13" type="ORF">EV685_2450</name>
</gene>
<evidence type="ECO:0000256" key="8">
    <source>
        <dbReference type="ARBA" id="ARBA00024799"/>
    </source>
</evidence>
<evidence type="ECO:0000256" key="5">
    <source>
        <dbReference type="ARBA" id="ARBA00022741"/>
    </source>
</evidence>
<dbReference type="OrthoDB" id="9804078at2"/>
<dbReference type="Gene3D" id="1.10.10.410">
    <property type="match status" value="1"/>
</dbReference>
<evidence type="ECO:0000256" key="6">
    <source>
        <dbReference type="ARBA" id="ARBA00022840"/>
    </source>
</evidence>
<dbReference type="PANTHER" id="PTHR11659:SF0">
    <property type="entry name" value="GLUTAMYL-TRNA(GLN) AMIDOTRANSFERASE SUBUNIT B, MITOCHONDRIAL"/>
    <property type="match status" value="1"/>
</dbReference>
<accession>A0A4Q7LKJ1</accession>
<dbReference type="GO" id="GO:0050566">
    <property type="term" value="F:asparaginyl-tRNA synthase (glutamine-hydrolyzing) activity"/>
    <property type="evidence" value="ECO:0007669"/>
    <property type="project" value="RHEA"/>
</dbReference>
<dbReference type="InterPro" id="IPR023168">
    <property type="entry name" value="GatB_Yqey_C_2"/>
</dbReference>
<proteinExistence type="inferred from homology"/>
<evidence type="ECO:0000256" key="10">
    <source>
        <dbReference type="ARBA" id="ARBA00047913"/>
    </source>
</evidence>
<dbReference type="InterPro" id="IPR014746">
    <property type="entry name" value="Gln_synth/guanido_kin_cat_dom"/>
</dbReference>
<dbReference type="InterPro" id="IPR017958">
    <property type="entry name" value="Gln-tRNA_amidoTrfase_suB_CS"/>
</dbReference>
<evidence type="ECO:0000256" key="1">
    <source>
        <dbReference type="ARBA" id="ARBA00005306"/>
    </source>
</evidence>
<evidence type="ECO:0000313" key="14">
    <source>
        <dbReference type="Proteomes" id="UP000293433"/>
    </source>
</evidence>
<dbReference type="EC" id="6.3.5.-" evidence="11"/>
<evidence type="ECO:0000256" key="3">
    <source>
        <dbReference type="ARBA" id="ARBA00016923"/>
    </source>
</evidence>
<dbReference type="InterPro" id="IPR017959">
    <property type="entry name" value="Asn/Gln-tRNA_amidoTrfase_suB/E"/>
</dbReference>
<organism evidence="13 14">
    <name type="scientific">Sphaerotilus mobilis</name>
    <dbReference type="NCBI Taxonomy" id="47994"/>
    <lineage>
        <taxon>Bacteria</taxon>
        <taxon>Pseudomonadati</taxon>
        <taxon>Pseudomonadota</taxon>
        <taxon>Betaproteobacteria</taxon>
        <taxon>Burkholderiales</taxon>
        <taxon>Sphaerotilaceae</taxon>
        <taxon>Sphaerotilus</taxon>
    </lineage>
</organism>
<comment type="catalytic activity">
    <reaction evidence="10 11">
        <text>L-glutamyl-tRNA(Gln) + L-glutamine + ATP + H2O = L-glutaminyl-tRNA(Gln) + L-glutamate + ADP + phosphate + H(+)</text>
        <dbReference type="Rhea" id="RHEA:17521"/>
        <dbReference type="Rhea" id="RHEA-COMP:9681"/>
        <dbReference type="Rhea" id="RHEA-COMP:9684"/>
        <dbReference type="ChEBI" id="CHEBI:15377"/>
        <dbReference type="ChEBI" id="CHEBI:15378"/>
        <dbReference type="ChEBI" id="CHEBI:29985"/>
        <dbReference type="ChEBI" id="CHEBI:30616"/>
        <dbReference type="ChEBI" id="CHEBI:43474"/>
        <dbReference type="ChEBI" id="CHEBI:58359"/>
        <dbReference type="ChEBI" id="CHEBI:78520"/>
        <dbReference type="ChEBI" id="CHEBI:78521"/>
        <dbReference type="ChEBI" id="CHEBI:456216"/>
    </reaction>
</comment>
<keyword evidence="13" id="KW-0808">Transferase</keyword>
<dbReference type="Pfam" id="PF02637">
    <property type="entry name" value="GatB_Yqey"/>
    <property type="match status" value="1"/>
</dbReference>
<dbReference type="InterPro" id="IPR004413">
    <property type="entry name" value="GatB"/>
</dbReference>
<evidence type="ECO:0000313" key="13">
    <source>
        <dbReference type="EMBL" id="RZS54964.1"/>
    </source>
</evidence>
<comment type="function">
    <text evidence="8 11">Allows the formation of correctly charged Asn-tRNA(Asn) or Gln-tRNA(Gln) through the transamidation of misacylated Asp-tRNA(Asn) or Glu-tRNA(Gln) in organisms which lack either or both of asparaginyl-tRNA or glutaminyl-tRNA synthetases. The reaction takes place in the presence of glutamine and ATP through an activated phospho-Asp-tRNA(Asn) or phospho-Glu-tRNA(Gln).</text>
</comment>
<dbReference type="NCBIfam" id="NF004012">
    <property type="entry name" value="PRK05477.1-2"/>
    <property type="match status" value="1"/>
</dbReference>
<comment type="caution">
    <text evidence="13">The sequence shown here is derived from an EMBL/GenBank/DDBJ whole genome shotgun (WGS) entry which is preliminary data.</text>
</comment>
<keyword evidence="5 11" id="KW-0547">Nucleotide-binding</keyword>
<dbReference type="AlphaFoldDB" id="A0A4Q7LKJ1"/>
<dbReference type="NCBIfam" id="TIGR00133">
    <property type="entry name" value="gatB"/>
    <property type="match status" value="1"/>
</dbReference>
<evidence type="ECO:0000256" key="9">
    <source>
        <dbReference type="ARBA" id="ARBA00047380"/>
    </source>
</evidence>
<dbReference type="PROSITE" id="PS01234">
    <property type="entry name" value="GATB"/>
    <property type="match status" value="1"/>
</dbReference>
<evidence type="ECO:0000256" key="4">
    <source>
        <dbReference type="ARBA" id="ARBA00022598"/>
    </source>
</evidence>
<dbReference type="GO" id="GO:0070681">
    <property type="term" value="P:glutaminyl-tRNAGln biosynthesis via transamidation"/>
    <property type="evidence" value="ECO:0007669"/>
    <property type="project" value="TreeGrafter"/>
</dbReference>
<evidence type="ECO:0000256" key="11">
    <source>
        <dbReference type="HAMAP-Rule" id="MF_00121"/>
    </source>
</evidence>
<dbReference type="HAMAP" id="MF_00121">
    <property type="entry name" value="GatB"/>
    <property type="match status" value="1"/>
</dbReference>
<dbReference type="InterPro" id="IPR042114">
    <property type="entry name" value="GatB_C_1"/>
</dbReference>
<comment type="similarity">
    <text evidence="1 11">Belongs to the GatB/GatE family. GatB subfamily.</text>
</comment>
<dbReference type="GO" id="GO:0005524">
    <property type="term" value="F:ATP binding"/>
    <property type="evidence" value="ECO:0007669"/>
    <property type="project" value="UniProtKB-KW"/>
</dbReference>
<dbReference type="InterPro" id="IPR006075">
    <property type="entry name" value="Asn/Gln-tRNA_Trfase_suB/E_cat"/>
</dbReference>
<dbReference type="SUPFAM" id="SSF55931">
    <property type="entry name" value="Glutamine synthetase/guanido kinase"/>
    <property type="match status" value="1"/>
</dbReference>
<feature type="domain" description="Asn/Gln amidotransferase" evidence="12">
    <location>
        <begin position="333"/>
        <end position="481"/>
    </location>
</feature>
<sequence>MTASLLVRGYEVVIGFETHAQLSTQSKIFSGASTAFGAEPNTQSCAVDLALPGSLPVMNRGAVERAIQFGLAVGATVAPMSIFARKNYFYPDLPKGYQISQYEIPVVQGGAIEFLVDGERHRIRLTRAHLEEDAGKSLHEDFHGMSGIDLNRAGTPLLEIVSEPELRSSRQAVEYAKSLHTLVVWLGICDGNMQEGSFRCDANVSVRRPGEPFGTRREIKNLNSFRFLQQAIDFEVQWQIDQIEDGHEIVQATVLFDPDSGETRMMRTKEDAHDYRYFPDPDLPPLVIAPSWVERVRAEMPELPGSLAARFEAEHGLPAHDAAMMTTSRATAAYYQTAAAACGAPKLVANWVMGELSKRLNAEDIDIAAAPVSATTLAALIGRIQDGTISHNAARQVFESLWTGEGATVDALIEAKGLRQMNDSSALEAILDEVLAANPKSVEEYRAGKDKAFNALVGQAMKASKGKANPAQVNELLKRKLGP</sequence>
<comment type="catalytic activity">
    <reaction evidence="9 11">
        <text>L-aspartyl-tRNA(Asn) + L-glutamine + ATP + H2O = L-asparaginyl-tRNA(Asn) + L-glutamate + ADP + phosphate + 2 H(+)</text>
        <dbReference type="Rhea" id="RHEA:14513"/>
        <dbReference type="Rhea" id="RHEA-COMP:9674"/>
        <dbReference type="Rhea" id="RHEA-COMP:9677"/>
        <dbReference type="ChEBI" id="CHEBI:15377"/>
        <dbReference type="ChEBI" id="CHEBI:15378"/>
        <dbReference type="ChEBI" id="CHEBI:29985"/>
        <dbReference type="ChEBI" id="CHEBI:30616"/>
        <dbReference type="ChEBI" id="CHEBI:43474"/>
        <dbReference type="ChEBI" id="CHEBI:58359"/>
        <dbReference type="ChEBI" id="CHEBI:78515"/>
        <dbReference type="ChEBI" id="CHEBI:78516"/>
        <dbReference type="ChEBI" id="CHEBI:456216"/>
    </reaction>
</comment>
<dbReference type="InterPro" id="IPR003789">
    <property type="entry name" value="Asn/Gln_tRNA_amidoTrase-B-like"/>
</dbReference>
<dbReference type="SUPFAM" id="SSF89095">
    <property type="entry name" value="GatB/YqeY motif"/>
    <property type="match status" value="1"/>
</dbReference>
<keyword evidence="4 11" id="KW-0436">Ligase</keyword>
<dbReference type="RefSeq" id="WP_130482267.1">
    <property type="nucleotide sequence ID" value="NZ_SGWV01000009.1"/>
</dbReference>
<dbReference type="GO" id="GO:0016740">
    <property type="term" value="F:transferase activity"/>
    <property type="evidence" value="ECO:0007669"/>
    <property type="project" value="UniProtKB-KW"/>
</dbReference>
<dbReference type="FunFam" id="1.10.10.410:FF:000001">
    <property type="entry name" value="Aspartyl/glutamyl-tRNA(Asn/Gln) amidotransferase subunit B"/>
    <property type="match status" value="1"/>
</dbReference>
<dbReference type="EMBL" id="SGWV01000009">
    <property type="protein sequence ID" value="RZS54964.1"/>
    <property type="molecule type" value="Genomic_DNA"/>
</dbReference>
<protein>
    <recommendedName>
        <fullName evidence="3 11">Aspartyl/glutamyl-tRNA(Asn/Gln) amidotransferase subunit B</fullName>
        <shortName evidence="11">Asp/Glu-ADT subunit B</shortName>
        <ecNumber evidence="11">6.3.5.-</ecNumber>
    </recommendedName>
</protein>